<reference evidence="7 8" key="1">
    <citation type="journal article" date="2006" name="Science">
        <title>Phytophthora genome sequences uncover evolutionary origins and mechanisms of pathogenesis.</title>
        <authorList>
            <person name="Tyler B.M."/>
            <person name="Tripathy S."/>
            <person name="Zhang X."/>
            <person name="Dehal P."/>
            <person name="Jiang R.H."/>
            <person name="Aerts A."/>
            <person name="Arredondo F.D."/>
            <person name="Baxter L."/>
            <person name="Bensasson D."/>
            <person name="Beynon J.L."/>
            <person name="Chapman J."/>
            <person name="Damasceno C.M."/>
            <person name="Dorrance A.E."/>
            <person name="Dou D."/>
            <person name="Dickerman A.W."/>
            <person name="Dubchak I.L."/>
            <person name="Garbelotto M."/>
            <person name="Gijzen M."/>
            <person name="Gordon S.G."/>
            <person name="Govers F."/>
            <person name="Grunwald N.J."/>
            <person name="Huang W."/>
            <person name="Ivors K.L."/>
            <person name="Jones R.W."/>
            <person name="Kamoun S."/>
            <person name="Krampis K."/>
            <person name="Lamour K.H."/>
            <person name="Lee M.K."/>
            <person name="McDonald W.H."/>
            <person name="Medina M."/>
            <person name="Meijer H.J."/>
            <person name="Nordberg E.K."/>
            <person name="Maclean D.J."/>
            <person name="Ospina-Giraldo M.D."/>
            <person name="Morris P.F."/>
            <person name="Phuntumart V."/>
            <person name="Putnam N.H."/>
            <person name="Rash S."/>
            <person name="Rose J.K."/>
            <person name="Sakihama Y."/>
            <person name="Salamov A.A."/>
            <person name="Savidor A."/>
            <person name="Scheuring C.F."/>
            <person name="Smith B.M."/>
            <person name="Sobral B.W."/>
            <person name="Terry A."/>
            <person name="Torto-Alalibo T.A."/>
            <person name="Win J."/>
            <person name="Xu Z."/>
            <person name="Zhang H."/>
            <person name="Grigoriev I.V."/>
            <person name="Rokhsar D.S."/>
            <person name="Boore J.L."/>
        </authorList>
    </citation>
    <scope>NUCLEOTIDE SEQUENCE [LARGE SCALE GENOMIC DNA]</scope>
    <source>
        <strain evidence="7 8">P6497</strain>
    </source>
</reference>
<protein>
    <recommendedName>
        <fullName evidence="9">Dynein assembly factor 3, axonemal</fullName>
    </recommendedName>
</protein>
<evidence type="ECO:0000256" key="3">
    <source>
        <dbReference type="ARBA" id="ARBA00022490"/>
    </source>
</evidence>
<dbReference type="GO" id="GO:0070286">
    <property type="term" value="P:axonemal dynein complex assembly"/>
    <property type="evidence" value="ECO:0007669"/>
    <property type="project" value="InterPro"/>
</dbReference>
<name>G4Z9W4_PHYSP</name>
<dbReference type="PANTHER" id="PTHR22118">
    <property type="entry name" value="DYNEIN ASSEMBLY FACTOR 3, AXONEMAL"/>
    <property type="match status" value="1"/>
</dbReference>
<dbReference type="InterPro" id="IPR028235">
    <property type="entry name" value="DNAAF3_C"/>
</dbReference>
<dbReference type="Proteomes" id="UP000002640">
    <property type="component" value="Unassembled WGS sequence"/>
</dbReference>
<sequence length="458" mass="53018">MWGFSPAYDVCSGLPEWEKSDKSSAAGSSSADANEEKASAEPINILLAGPGDVRHVLATIARRRRWDPALTHRPVHIYLFEKAIETLSRDLLLLQVALDKSLPLRQRCNTFLEIFGNARVQERTSAYIEEQAKLLMDFVYNDRGPFAGLVDLSHLKMRTHDDLIDTFRSWFQSVKFDVDTLRDHRLRHYYEVRYDYRDNLIDWDYTMNLKKIENASVIHIRQYRDWRNSGVAFEFGDQTYTVPNRTMAAYTEAKKKRHGSVLCRGMWTDIIVSPYISFGVHCEKPNKFAEQLFEIHNMGTGVEQNRHNTVEVAVYNVLSYLYEIETGETYKMEKIIPLTGNMEDLLSKKRYTNLFDYAFISSQQCHTLQPSDDVEEHAKATFTNILKCGAAVDVESSVFMLPLKEEQRALYVAKLQEWMARHTLKPTYRFSSRSEPSCQDMTEIKNAVLRFSYTGKTV</sequence>
<proteinExistence type="inferred from homology"/>
<evidence type="ECO:0000256" key="1">
    <source>
        <dbReference type="ARBA" id="ARBA00004496"/>
    </source>
</evidence>
<dbReference type="InterPro" id="IPR027974">
    <property type="entry name" value="DUF4470"/>
</dbReference>
<evidence type="ECO:0000313" key="8">
    <source>
        <dbReference type="Proteomes" id="UP000002640"/>
    </source>
</evidence>
<evidence type="ECO:0000313" key="7">
    <source>
        <dbReference type="EMBL" id="EGZ20513.1"/>
    </source>
</evidence>
<dbReference type="AlphaFoldDB" id="G4Z9W4"/>
<evidence type="ECO:0000256" key="2">
    <source>
        <dbReference type="ARBA" id="ARBA00010449"/>
    </source>
</evidence>
<feature type="domain" description="Dynein assembly factor 3 C-terminal" evidence="6">
    <location>
        <begin position="336"/>
        <end position="427"/>
    </location>
</feature>
<dbReference type="KEGG" id="psoj:PHYSODRAFT_490132"/>
<keyword evidence="4" id="KW-0970">Cilium biogenesis/degradation</keyword>
<dbReference type="Pfam" id="PF14740">
    <property type="entry name" value="DUF4471"/>
    <property type="match status" value="2"/>
</dbReference>
<dbReference type="STRING" id="1094619.G4Z9W4"/>
<gene>
    <name evidence="7" type="ORF">PHYSODRAFT_490132</name>
</gene>
<dbReference type="GO" id="GO:0005737">
    <property type="term" value="C:cytoplasm"/>
    <property type="evidence" value="ECO:0007669"/>
    <property type="project" value="UniProtKB-SubCell"/>
</dbReference>
<dbReference type="OMA" id="MREGIYQ"/>
<dbReference type="InterPro" id="IPR039304">
    <property type="entry name" value="DNAAF3"/>
</dbReference>
<evidence type="ECO:0000259" key="6">
    <source>
        <dbReference type="Pfam" id="PF14740"/>
    </source>
</evidence>
<feature type="domain" description="DUF4470" evidence="5">
    <location>
        <begin position="1"/>
        <end position="119"/>
    </location>
</feature>
<evidence type="ECO:0000256" key="4">
    <source>
        <dbReference type="ARBA" id="ARBA00022794"/>
    </source>
</evidence>
<evidence type="ECO:0000259" key="5">
    <source>
        <dbReference type="Pfam" id="PF14737"/>
    </source>
</evidence>
<dbReference type="EMBL" id="JH159153">
    <property type="protein sequence ID" value="EGZ20513.1"/>
    <property type="molecule type" value="Genomic_DNA"/>
</dbReference>
<dbReference type="GeneID" id="20656520"/>
<comment type="subcellular location">
    <subcellularLocation>
        <location evidence="1">Cytoplasm</location>
    </subcellularLocation>
</comment>
<dbReference type="Pfam" id="PF14737">
    <property type="entry name" value="DUF4470"/>
    <property type="match status" value="1"/>
</dbReference>
<feature type="domain" description="Dynein assembly factor 3 C-terminal" evidence="6">
    <location>
        <begin position="150"/>
        <end position="334"/>
    </location>
</feature>
<accession>G4Z9W4</accession>
<keyword evidence="3" id="KW-0963">Cytoplasm</keyword>
<dbReference type="GO" id="GO:0044458">
    <property type="term" value="P:motile cilium assembly"/>
    <property type="evidence" value="ECO:0007669"/>
    <property type="project" value="TreeGrafter"/>
</dbReference>
<organism evidence="7 8">
    <name type="scientific">Phytophthora sojae (strain P6497)</name>
    <name type="common">Soybean stem and root rot agent</name>
    <name type="synonym">Phytophthora megasperma f. sp. glycines</name>
    <dbReference type="NCBI Taxonomy" id="1094619"/>
    <lineage>
        <taxon>Eukaryota</taxon>
        <taxon>Sar</taxon>
        <taxon>Stramenopiles</taxon>
        <taxon>Oomycota</taxon>
        <taxon>Peronosporomycetes</taxon>
        <taxon>Peronosporales</taxon>
        <taxon>Peronosporaceae</taxon>
        <taxon>Phytophthora</taxon>
    </lineage>
</organism>
<evidence type="ECO:0008006" key="9">
    <source>
        <dbReference type="Google" id="ProtNLM"/>
    </source>
</evidence>
<dbReference type="PANTHER" id="PTHR22118:SF14">
    <property type="entry name" value="DYNEIN AXONEMAL ASSEMBLY FACTOR 3"/>
    <property type="match status" value="1"/>
</dbReference>
<dbReference type="InParanoid" id="G4Z9W4"/>
<dbReference type="RefSeq" id="XP_009523230.1">
    <property type="nucleotide sequence ID" value="XM_009524935.1"/>
</dbReference>
<keyword evidence="8" id="KW-1185">Reference proteome</keyword>
<comment type="similarity">
    <text evidence="2">Belongs to the DNAAF3 family.</text>
</comment>